<feature type="compositionally biased region" description="Basic residues" evidence="1">
    <location>
        <begin position="264"/>
        <end position="275"/>
    </location>
</feature>
<dbReference type="AlphaFoldDB" id="E3QQ79"/>
<dbReference type="Pfam" id="PF12296">
    <property type="entry name" value="HsbA"/>
    <property type="match status" value="1"/>
</dbReference>
<dbReference type="OrthoDB" id="3485059at2759"/>
<feature type="signal peptide" evidence="2">
    <location>
        <begin position="1"/>
        <end position="17"/>
    </location>
</feature>
<dbReference type="RefSeq" id="XP_008097037.1">
    <property type="nucleotide sequence ID" value="XM_008098846.1"/>
</dbReference>
<dbReference type="Gene3D" id="1.20.1280.140">
    <property type="match status" value="1"/>
</dbReference>
<evidence type="ECO:0008006" key="5">
    <source>
        <dbReference type="Google" id="ProtNLM"/>
    </source>
</evidence>
<feature type="compositionally biased region" description="Basic residues" evidence="1">
    <location>
        <begin position="284"/>
        <end position="302"/>
    </location>
</feature>
<dbReference type="Proteomes" id="UP000008782">
    <property type="component" value="Unassembled WGS sequence"/>
</dbReference>
<reference evidence="4" key="1">
    <citation type="journal article" date="2012" name="Nat. Genet.">
        <title>Lifestyle transitions in plant pathogenic Colletotrichum fungi deciphered by genome and transcriptome analyses.</title>
        <authorList>
            <person name="O'Connell R.J."/>
            <person name="Thon M.R."/>
            <person name="Hacquard S."/>
            <person name="Amyotte S.G."/>
            <person name="Kleemann J."/>
            <person name="Torres M.F."/>
            <person name="Damm U."/>
            <person name="Buiate E.A."/>
            <person name="Epstein L."/>
            <person name="Alkan N."/>
            <person name="Altmueller J."/>
            <person name="Alvarado-Balderrama L."/>
            <person name="Bauser C.A."/>
            <person name="Becker C."/>
            <person name="Birren B.W."/>
            <person name="Chen Z."/>
            <person name="Choi J."/>
            <person name="Crouch J.A."/>
            <person name="Duvick J.P."/>
            <person name="Farman M.A."/>
            <person name="Gan P."/>
            <person name="Heiman D."/>
            <person name="Henrissat B."/>
            <person name="Howard R.J."/>
            <person name="Kabbage M."/>
            <person name="Koch C."/>
            <person name="Kracher B."/>
            <person name="Kubo Y."/>
            <person name="Law A.D."/>
            <person name="Lebrun M.-H."/>
            <person name="Lee Y.-H."/>
            <person name="Miyara I."/>
            <person name="Moore N."/>
            <person name="Neumann U."/>
            <person name="Nordstroem K."/>
            <person name="Panaccione D.G."/>
            <person name="Panstruga R."/>
            <person name="Place M."/>
            <person name="Proctor R.H."/>
            <person name="Prusky D."/>
            <person name="Rech G."/>
            <person name="Reinhardt R."/>
            <person name="Rollins J.A."/>
            <person name="Rounsley S."/>
            <person name="Schardl C.L."/>
            <person name="Schwartz D.C."/>
            <person name="Shenoy N."/>
            <person name="Shirasu K."/>
            <person name="Sikhakolli U.R."/>
            <person name="Stueber K."/>
            <person name="Sukno S.A."/>
            <person name="Sweigard J.A."/>
            <person name="Takano Y."/>
            <person name="Takahara H."/>
            <person name="Trail F."/>
            <person name="van der Does H.C."/>
            <person name="Voll L.M."/>
            <person name="Will I."/>
            <person name="Young S."/>
            <person name="Zeng Q."/>
            <person name="Zhang J."/>
            <person name="Zhou S."/>
            <person name="Dickman M.B."/>
            <person name="Schulze-Lefert P."/>
            <person name="Ver Loren van Themaat E."/>
            <person name="Ma L.-J."/>
            <person name="Vaillancourt L.J."/>
        </authorList>
    </citation>
    <scope>NUCLEOTIDE SEQUENCE [LARGE SCALE GENOMIC DNA]</scope>
    <source>
        <strain evidence="4">M1.001 / M2 / FGSC 10212</strain>
    </source>
</reference>
<dbReference type="GO" id="GO:0005576">
    <property type="term" value="C:extracellular region"/>
    <property type="evidence" value="ECO:0007669"/>
    <property type="project" value="TreeGrafter"/>
</dbReference>
<gene>
    <name evidence="3" type="ORF">GLRG_08161</name>
</gene>
<feature type="chain" id="PRO_5005673408" description="Antigenic cell wall galactomannoprotein" evidence="2">
    <location>
        <begin position="18"/>
        <end position="302"/>
    </location>
</feature>
<accession>E3QQ79</accession>
<evidence type="ECO:0000256" key="2">
    <source>
        <dbReference type="SAM" id="SignalP"/>
    </source>
</evidence>
<evidence type="ECO:0000256" key="1">
    <source>
        <dbReference type="SAM" id="MobiDB-lite"/>
    </source>
</evidence>
<feature type="region of interest" description="Disordered" evidence="1">
    <location>
        <begin position="259"/>
        <end position="302"/>
    </location>
</feature>
<dbReference type="HOGENOM" id="CLU_074851_0_0_1"/>
<dbReference type="GeneID" id="24413526"/>
<dbReference type="PANTHER" id="PTHR38123">
    <property type="entry name" value="CELL WALL SERINE-THREONINE-RICH GALACTOMANNOPROTEIN MP1 (AFU_ORTHOLOGUE AFUA_4G03240)"/>
    <property type="match status" value="1"/>
</dbReference>
<evidence type="ECO:0000313" key="4">
    <source>
        <dbReference type="Proteomes" id="UP000008782"/>
    </source>
</evidence>
<dbReference type="eggNOG" id="ENOG502SQGH">
    <property type="taxonomic scope" value="Eukaryota"/>
</dbReference>
<protein>
    <recommendedName>
        <fullName evidence="5">Antigenic cell wall galactomannoprotein</fullName>
    </recommendedName>
</protein>
<organism evidence="4">
    <name type="scientific">Colletotrichum graminicola (strain M1.001 / M2 / FGSC 10212)</name>
    <name type="common">Maize anthracnose fungus</name>
    <name type="synonym">Glomerella graminicola</name>
    <dbReference type="NCBI Taxonomy" id="645133"/>
    <lineage>
        <taxon>Eukaryota</taxon>
        <taxon>Fungi</taxon>
        <taxon>Dikarya</taxon>
        <taxon>Ascomycota</taxon>
        <taxon>Pezizomycotina</taxon>
        <taxon>Sordariomycetes</taxon>
        <taxon>Hypocreomycetidae</taxon>
        <taxon>Glomerellales</taxon>
        <taxon>Glomerellaceae</taxon>
        <taxon>Colletotrichum</taxon>
        <taxon>Colletotrichum graminicola species complex</taxon>
    </lineage>
</organism>
<keyword evidence="4" id="KW-1185">Reference proteome</keyword>
<keyword evidence="2" id="KW-0732">Signal</keyword>
<dbReference type="PANTHER" id="PTHR38123:SF4">
    <property type="entry name" value="CELL WALL GALACTOMANNOPROTEIN, PUTATIVE (AFU_ORTHOLOGUE AFUA_4G00870)-RELATED"/>
    <property type="match status" value="1"/>
</dbReference>
<proteinExistence type="predicted"/>
<dbReference type="InterPro" id="IPR021054">
    <property type="entry name" value="Cell_wall_mannoprotein_1"/>
</dbReference>
<name>E3QQ79_COLGM</name>
<dbReference type="EMBL" id="GG697366">
    <property type="protein sequence ID" value="EFQ33017.1"/>
    <property type="molecule type" value="Genomic_DNA"/>
</dbReference>
<evidence type="ECO:0000313" key="3">
    <source>
        <dbReference type="EMBL" id="EFQ33017.1"/>
    </source>
</evidence>
<dbReference type="STRING" id="645133.E3QQ79"/>
<dbReference type="VEuPathDB" id="FungiDB:GLRG_08161"/>
<sequence length="302" mass="33193">MRLTILTLLLCLTVVLAQEAMPRLRYRTVIQDQGKKGKKPYPVKGGKDELEKQIDDIQKKVAAANETVVPFKGGTLKGLTGLLKVNLAVTNLGKAIDTTTAVAGATNVLSAADSTQVGIKFLGLQPDINNLLANLKSKRKEFDKAGFKILDVRSLIRDSVAIQQSKSDDLGRAFTKTLDAQFQPIAQLISGEIQGNFSDAIEEYKGRGGKIKIPTKLVPKLSQILAKLARALGLGKMDKGMMVDKDMMLLVGLVAPETDAATPRARRRRRRRGPRAPKSPSPTRPRRTPPPRRPCWRRRTRS</sequence>